<evidence type="ECO:0000256" key="6">
    <source>
        <dbReference type="SAM" id="SignalP"/>
    </source>
</evidence>
<dbReference type="Pfam" id="PF00345">
    <property type="entry name" value="PapD_N"/>
    <property type="match status" value="1"/>
</dbReference>
<feature type="domain" description="Pili assembly chaperone C-terminal" evidence="8">
    <location>
        <begin position="175"/>
        <end position="235"/>
    </location>
</feature>
<dbReference type="InterPro" id="IPR016147">
    <property type="entry name" value="Pili_assmbl_chaperone_N"/>
</dbReference>
<organism evidence="9 10">
    <name type="scientific">Providencia rettgeri</name>
    <dbReference type="NCBI Taxonomy" id="587"/>
    <lineage>
        <taxon>Bacteria</taxon>
        <taxon>Pseudomonadati</taxon>
        <taxon>Pseudomonadota</taxon>
        <taxon>Gammaproteobacteria</taxon>
        <taxon>Enterobacterales</taxon>
        <taxon>Morganellaceae</taxon>
        <taxon>Providencia</taxon>
    </lineage>
</organism>
<dbReference type="SUPFAM" id="SSF49584">
    <property type="entry name" value="Periplasmic chaperone C-domain"/>
    <property type="match status" value="1"/>
</dbReference>
<evidence type="ECO:0000313" key="10">
    <source>
        <dbReference type="Proteomes" id="UP000682358"/>
    </source>
</evidence>
<dbReference type="InterPro" id="IPR050643">
    <property type="entry name" value="Periplasmic_pilus_chap"/>
</dbReference>
<evidence type="ECO:0000313" key="9">
    <source>
        <dbReference type="EMBL" id="WHT95742.1"/>
    </source>
</evidence>
<protein>
    <submittedName>
        <fullName evidence="9">Molecular chaperone</fullName>
    </submittedName>
</protein>
<dbReference type="Pfam" id="PF02753">
    <property type="entry name" value="PapD_C"/>
    <property type="match status" value="1"/>
</dbReference>
<comment type="subcellular location">
    <subcellularLocation>
        <location evidence="1">Periplasm</location>
    </subcellularLocation>
</comment>
<sequence length="242" mass="25551">MRVFRLCSRALVLLCLPCVSAVAGISLDSSRLIFSAADQANGQSIGVSSSAKSPAPYLVKAQVLGDVRGDKTDTPFSVTPSLFRLEPGGTNQLRILKTGNQALAKDKESLFYLRVIALPAGQGSELAPKTEVGGAVTVSTGSVIKLFYRPVGLSQTQQQAMAGLQFTQQGQTLRVANPSPYYVTLTSLTVGGKAVAVSARQQNTMIAPFSQMTYPSTGTSGNVTWQAINDFGGVEKFNGKIQ</sequence>
<comment type="similarity">
    <text evidence="2">Belongs to the periplasmic pilus chaperone family.</text>
</comment>
<dbReference type="InterPro" id="IPR036316">
    <property type="entry name" value="Pili_assmbl_chap_C_dom_sf"/>
</dbReference>
<evidence type="ECO:0000256" key="5">
    <source>
        <dbReference type="ARBA" id="ARBA00023186"/>
    </source>
</evidence>
<dbReference type="PANTHER" id="PTHR30251:SF0">
    <property type="entry name" value="FIMBRIAL CHAPERONE PROTEIN ELFD-RELATED"/>
    <property type="match status" value="1"/>
</dbReference>
<dbReference type="SUPFAM" id="SSF49354">
    <property type="entry name" value="PapD-like"/>
    <property type="match status" value="1"/>
</dbReference>
<feature type="chain" id="PRO_5042534322" evidence="6">
    <location>
        <begin position="24"/>
        <end position="242"/>
    </location>
</feature>
<evidence type="ECO:0000256" key="1">
    <source>
        <dbReference type="ARBA" id="ARBA00004418"/>
    </source>
</evidence>
<evidence type="ECO:0000256" key="2">
    <source>
        <dbReference type="ARBA" id="ARBA00007399"/>
    </source>
</evidence>
<feature type="domain" description="Pili assembly chaperone N-terminal" evidence="7">
    <location>
        <begin position="24"/>
        <end position="153"/>
    </location>
</feature>
<gene>
    <name evidence="9" type="ORF">KOF27_21225</name>
</gene>
<evidence type="ECO:0000256" key="4">
    <source>
        <dbReference type="ARBA" id="ARBA00022764"/>
    </source>
</evidence>
<dbReference type="AlphaFoldDB" id="A0AAJ6FQT3"/>
<dbReference type="Proteomes" id="UP000682358">
    <property type="component" value="Plasmid p15628A_320"/>
</dbReference>
<geneLocation type="plasmid" evidence="9 10">
    <name>p15628A_320</name>
</geneLocation>
<keyword evidence="3 6" id="KW-0732">Signal</keyword>
<name>A0AAJ6FQT3_PRORE</name>
<evidence type="ECO:0000259" key="7">
    <source>
        <dbReference type="Pfam" id="PF00345"/>
    </source>
</evidence>
<dbReference type="InterPro" id="IPR001829">
    <property type="entry name" value="Pili_assmbl_chaperone_bac"/>
</dbReference>
<evidence type="ECO:0000256" key="3">
    <source>
        <dbReference type="ARBA" id="ARBA00022729"/>
    </source>
</evidence>
<dbReference type="EMBL" id="CP123373">
    <property type="protein sequence ID" value="WHT95742.1"/>
    <property type="molecule type" value="Genomic_DNA"/>
</dbReference>
<reference evidence="9" key="1">
    <citation type="submission" date="2023-04" db="EMBL/GenBank/DDBJ databases">
        <title>Co-integrate Col3M blaNDM-1-harbouring plasmids in clinical Providencia rettgeri isolates from Argentina.</title>
        <authorList>
            <person name="de Belder D."/>
            <person name="Martino F."/>
            <person name="Tijet N."/>
            <person name="Melano R.G."/>
            <person name="Faccone D."/>
            <person name="de Mendieta J.M."/>
            <person name="Rapoport M."/>
            <person name="Albornoz E."/>
            <person name="Petroni A."/>
            <person name="Tuduri E."/>
            <person name="Derdoy L."/>
            <person name="Cogut S."/>
            <person name="Errecalde L."/>
            <person name="Pasteran F."/>
            <person name="Corso A."/>
            <person name="Gomez S.A."/>
        </authorList>
    </citation>
    <scope>NUCLEOTIDE SEQUENCE</scope>
    <source>
        <strain evidence="9">PreM15628</strain>
        <plasmid evidence="9">p15628A_320</plasmid>
    </source>
</reference>
<dbReference type="Gene3D" id="2.60.40.10">
    <property type="entry name" value="Immunoglobulins"/>
    <property type="match status" value="2"/>
</dbReference>
<dbReference type="PRINTS" id="PR00969">
    <property type="entry name" value="CHAPERONPILI"/>
</dbReference>
<dbReference type="InterPro" id="IPR016148">
    <property type="entry name" value="Pili_assmbl_chaperone_C"/>
</dbReference>
<dbReference type="PANTHER" id="PTHR30251">
    <property type="entry name" value="PILUS ASSEMBLY CHAPERONE"/>
    <property type="match status" value="1"/>
</dbReference>
<accession>A0AAJ6FQT3</accession>
<dbReference type="InterPro" id="IPR008962">
    <property type="entry name" value="PapD-like_sf"/>
</dbReference>
<dbReference type="GO" id="GO:0071555">
    <property type="term" value="P:cell wall organization"/>
    <property type="evidence" value="ECO:0007669"/>
    <property type="project" value="InterPro"/>
</dbReference>
<keyword evidence="9" id="KW-0614">Plasmid</keyword>
<evidence type="ECO:0000259" key="8">
    <source>
        <dbReference type="Pfam" id="PF02753"/>
    </source>
</evidence>
<keyword evidence="5" id="KW-0143">Chaperone</keyword>
<keyword evidence="4" id="KW-0574">Periplasm</keyword>
<feature type="signal peptide" evidence="6">
    <location>
        <begin position="1"/>
        <end position="23"/>
    </location>
</feature>
<dbReference type="InterPro" id="IPR013783">
    <property type="entry name" value="Ig-like_fold"/>
</dbReference>
<dbReference type="GO" id="GO:0030288">
    <property type="term" value="C:outer membrane-bounded periplasmic space"/>
    <property type="evidence" value="ECO:0007669"/>
    <property type="project" value="InterPro"/>
</dbReference>
<proteinExistence type="inferred from homology"/>